<dbReference type="Pfam" id="PF25816">
    <property type="entry name" value="RamC_N"/>
    <property type="match status" value="1"/>
</dbReference>
<evidence type="ECO:0000256" key="2">
    <source>
        <dbReference type="ARBA" id="ARBA00022527"/>
    </source>
</evidence>
<dbReference type="GO" id="GO:0005524">
    <property type="term" value="F:ATP binding"/>
    <property type="evidence" value="ECO:0007669"/>
    <property type="project" value="UniProtKB-KW"/>
</dbReference>
<dbReference type="Proteomes" id="UP000017052">
    <property type="component" value="Unassembled WGS sequence"/>
</dbReference>
<dbReference type="PANTHER" id="PTHR43289:SF6">
    <property type="entry name" value="SERINE_THREONINE-PROTEIN KINASE NEKL-3"/>
    <property type="match status" value="1"/>
</dbReference>
<dbReference type="GO" id="GO:0031179">
    <property type="term" value="P:peptide modification"/>
    <property type="evidence" value="ECO:0007669"/>
    <property type="project" value="InterPro"/>
</dbReference>
<dbReference type="GO" id="GO:0004674">
    <property type="term" value="F:protein serine/threonine kinase activity"/>
    <property type="evidence" value="ECO:0007669"/>
    <property type="project" value="UniProtKB-KW"/>
</dbReference>
<dbReference type="SMART" id="SM00220">
    <property type="entry name" value="S_TKc"/>
    <property type="match status" value="1"/>
</dbReference>
<dbReference type="PANTHER" id="PTHR43289">
    <property type="entry name" value="MITOGEN-ACTIVATED PROTEIN KINASE KINASE KINASE 20-RELATED"/>
    <property type="match status" value="1"/>
</dbReference>
<dbReference type="InterPro" id="IPR058053">
    <property type="entry name" value="RamC_C"/>
</dbReference>
<dbReference type="EMBL" id="ACVN02000054">
    <property type="protein sequence ID" value="ERK61384.1"/>
    <property type="molecule type" value="Genomic_DNA"/>
</dbReference>
<dbReference type="Gene3D" id="1.10.510.10">
    <property type="entry name" value="Transferase(Phosphotransferase) domain 1"/>
    <property type="match status" value="1"/>
</dbReference>
<dbReference type="NCBIfam" id="NF038151">
    <property type="entry name" value="lanthi_synth_III"/>
    <property type="match status" value="1"/>
</dbReference>
<feature type="domain" description="Protein kinase" evidence="8">
    <location>
        <begin position="259"/>
        <end position="523"/>
    </location>
</feature>
<evidence type="ECO:0000256" key="5">
    <source>
        <dbReference type="ARBA" id="ARBA00022777"/>
    </source>
</evidence>
<dbReference type="EC" id="2.7.11.1" evidence="1"/>
<evidence type="ECO:0000256" key="4">
    <source>
        <dbReference type="ARBA" id="ARBA00022741"/>
    </source>
</evidence>
<evidence type="ECO:0000256" key="7">
    <source>
        <dbReference type="SAM" id="MobiDB-lite"/>
    </source>
</evidence>
<name>U2QYW4_9ACTN</name>
<dbReference type="InterPro" id="IPR012341">
    <property type="entry name" value="6hp_glycosidase-like_sf"/>
</dbReference>
<dbReference type="InterPro" id="IPR007822">
    <property type="entry name" value="LANC-like"/>
</dbReference>
<keyword evidence="2" id="KW-0723">Serine/threonine-protein kinase</keyword>
<dbReference type="Gene3D" id="1.50.10.10">
    <property type="match status" value="2"/>
</dbReference>
<gene>
    <name evidence="9" type="ORF">HMPREF0682_2317</name>
</gene>
<comment type="caution">
    <text evidence="9">The sequence shown here is derived from an EMBL/GenBank/DDBJ whole genome shotgun (WGS) entry which is preliminary data.</text>
</comment>
<accession>U2QYW4</accession>
<dbReference type="InterPro" id="IPR011009">
    <property type="entry name" value="Kinase-like_dom_sf"/>
</dbReference>
<dbReference type="SUPFAM" id="SSF158745">
    <property type="entry name" value="LanC-like"/>
    <property type="match status" value="1"/>
</dbReference>
<dbReference type="AlphaFoldDB" id="U2QYW4"/>
<feature type="compositionally biased region" description="Polar residues" evidence="7">
    <location>
        <begin position="7"/>
        <end position="17"/>
    </location>
</feature>
<evidence type="ECO:0000256" key="1">
    <source>
        <dbReference type="ARBA" id="ARBA00012513"/>
    </source>
</evidence>
<sequence>MRDRTRTQQASENSTMGIPQVMTIPMETDPMDMKYLAFCYADPAFYDIKRDTTNGSGARRFELPRDRDWTSWSLSTGNGWEYVMPPGMNMPEQGWKIHVSATMENAQKLLGDVASYCHASAVPFKFLPTRTELMRTNMKYAHRGSSGKFITIYPDDDEQCARIAAELDAIIGGAEGPYILSDIRYHGGPVYLRYGGFRPLLMRSRTDELSPAIRNPSGELVEDDRQPVFRPPEWVQIPDFIRAQMDALNSGDRPEEFPYAVLDAMHFSNGGGIYRAIPDGQEHPVVLKEARPHAGISPDGTDAVARLLREAEFLDRLADLPEVVRCHRVFKAGEHCFMEEELIEGTTLNSEMVMRSPEIRAGVGNREILDYRDWALAALAKVERTVHAFHEHGIVFGDLHPNNIIVTPDGDIRFIDFEMAHDVDDPTSAPAGAPGYIAEDGRTGIAADLYGLGCIKLSMFVPLTVLLPLDHSKLRGLVEHARQFYALSDEFCASIVADISLTVTDDNPAPLRRRARVARDAWCMDDPEAVAEIDAAIVRGLDEALDLSRPDRVWPGDVSQFDEGGYGIATGACGVLLAHPEARQREDVLDWIEETAADSSKTSFGFYNGLAGAAWTLDRLGRGEAADRLFEKVRTLHLPSLPSDLYSGLSGIGICLMDQARRHNQHHYDETIAAIHEVMLDRFDEDRSSIVREVNGTATAAVGKGGLMQGMAGQALYWICSHEFTGDDTDPDRASTALDRDLALLVQTPDGSLQLNEGWRVLPYLATGSIGIGLVIMRLLEHRPTDELVRTLHGIERTLVPPFAVQSNLFNGRAGFLLFADRLLQCPWASISDEEVLARQARLLNLHALVRGTGIVFPGEQLMRLSCDWSSGSAGVLSVLRLYESRHLKIVPPNLFRTPLLDRISVGHSGNEWRGASSELIMERR</sequence>
<dbReference type="SUPFAM" id="SSF56112">
    <property type="entry name" value="Protein kinase-like (PK-like)"/>
    <property type="match status" value="1"/>
</dbReference>
<evidence type="ECO:0000313" key="9">
    <source>
        <dbReference type="EMBL" id="ERK61384.1"/>
    </source>
</evidence>
<dbReference type="GO" id="GO:0005975">
    <property type="term" value="P:carbohydrate metabolic process"/>
    <property type="evidence" value="ECO:0007669"/>
    <property type="project" value="InterPro"/>
</dbReference>
<keyword evidence="10" id="KW-1185">Reference proteome</keyword>
<organism evidence="9 10">
    <name type="scientific">Propionibacterium acidifaciens F0233</name>
    <dbReference type="NCBI Taxonomy" id="553198"/>
    <lineage>
        <taxon>Bacteria</taxon>
        <taxon>Bacillati</taxon>
        <taxon>Actinomycetota</taxon>
        <taxon>Actinomycetes</taxon>
        <taxon>Propionibacteriales</taxon>
        <taxon>Propionibacteriaceae</taxon>
        <taxon>Propionibacterium</taxon>
    </lineage>
</organism>
<dbReference type="InterPro" id="IPR057929">
    <property type="entry name" value="RamC_N"/>
</dbReference>
<dbReference type="InterPro" id="IPR053524">
    <property type="entry name" value="Aerial_hyphae_peptide-synth"/>
</dbReference>
<dbReference type="PROSITE" id="PS50011">
    <property type="entry name" value="PROTEIN_KINASE_DOM"/>
    <property type="match status" value="1"/>
</dbReference>
<keyword evidence="5 9" id="KW-0418">Kinase</keyword>
<dbReference type="SMART" id="SM01260">
    <property type="entry name" value="LANC_like"/>
    <property type="match status" value="1"/>
</dbReference>
<proteinExistence type="predicted"/>
<evidence type="ECO:0000313" key="10">
    <source>
        <dbReference type="Proteomes" id="UP000017052"/>
    </source>
</evidence>
<dbReference type="InterPro" id="IPR000719">
    <property type="entry name" value="Prot_kinase_dom"/>
</dbReference>
<keyword evidence="3" id="KW-0808">Transferase</keyword>
<evidence type="ECO:0000256" key="6">
    <source>
        <dbReference type="ARBA" id="ARBA00022840"/>
    </source>
</evidence>
<dbReference type="CDD" id="cd04791">
    <property type="entry name" value="LanC_SerThrkinase"/>
    <property type="match status" value="1"/>
</dbReference>
<keyword evidence="6" id="KW-0067">ATP-binding</keyword>
<evidence type="ECO:0000259" key="8">
    <source>
        <dbReference type="PROSITE" id="PS50011"/>
    </source>
</evidence>
<reference evidence="9" key="1">
    <citation type="submission" date="2013-08" db="EMBL/GenBank/DDBJ databases">
        <authorList>
            <person name="Durkin A.S."/>
            <person name="Haft D.R."/>
            <person name="McCorrison J."/>
            <person name="Torralba M."/>
            <person name="Gillis M."/>
            <person name="Haft D.H."/>
            <person name="Methe B."/>
            <person name="Sutton G."/>
            <person name="Nelson K.E."/>
        </authorList>
    </citation>
    <scope>NUCLEOTIDE SEQUENCE [LARGE SCALE GENOMIC DNA]</scope>
    <source>
        <strain evidence="9">F0233</strain>
    </source>
</reference>
<dbReference type="OrthoDB" id="1492512at2"/>
<evidence type="ECO:0000256" key="3">
    <source>
        <dbReference type="ARBA" id="ARBA00022679"/>
    </source>
</evidence>
<dbReference type="Pfam" id="PF00069">
    <property type="entry name" value="Pkinase"/>
    <property type="match status" value="1"/>
</dbReference>
<protein>
    <recommendedName>
        <fullName evidence="1">non-specific serine/threonine protein kinase</fullName>
        <ecNumber evidence="1">2.7.11.1</ecNumber>
    </recommendedName>
</protein>
<feature type="region of interest" description="Disordered" evidence="7">
    <location>
        <begin position="1"/>
        <end position="21"/>
    </location>
</feature>
<keyword evidence="4" id="KW-0547">Nucleotide-binding</keyword>